<organism evidence="1 2">
    <name type="scientific">Aegilops tauschii subsp. strangulata</name>
    <name type="common">Goatgrass</name>
    <dbReference type="NCBI Taxonomy" id="200361"/>
    <lineage>
        <taxon>Eukaryota</taxon>
        <taxon>Viridiplantae</taxon>
        <taxon>Streptophyta</taxon>
        <taxon>Embryophyta</taxon>
        <taxon>Tracheophyta</taxon>
        <taxon>Spermatophyta</taxon>
        <taxon>Magnoliopsida</taxon>
        <taxon>Liliopsida</taxon>
        <taxon>Poales</taxon>
        <taxon>Poaceae</taxon>
        <taxon>BOP clade</taxon>
        <taxon>Pooideae</taxon>
        <taxon>Triticodae</taxon>
        <taxon>Triticeae</taxon>
        <taxon>Triticinae</taxon>
        <taxon>Aegilops</taxon>
    </lineage>
</organism>
<dbReference type="Proteomes" id="UP000015105">
    <property type="component" value="Chromosome 1D"/>
</dbReference>
<proteinExistence type="predicted"/>
<reference evidence="2" key="1">
    <citation type="journal article" date="2014" name="Science">
        <title>Ancient hybridizations among the ancestral genomes of bread wheat.</title>
        <authorList>
            <consortium name="International Wheat Genome Sequencing Consortium,"/>
            <person name="Marcussen T."/>
            <person name="Sandve S.R."/>
            <person name="Heier L."/>
            <person name="Spannagl M."/>
            <person name="Pfeifer M."/>
            <person name="Jakobsen K.S."/>
            <person name="Wulff B.B."/>
            <person name="Steuernagel B."/>
            <person name="Mayer K.F."/>
            <person name="Olsen O.A."/>
        </authorList>
    </citation>
    <scope>NUCLEOTIDE SEQUENCE [LARGE SCALE GENOMIC DNA]</scope>
    <source>
        <strain evidence="2">cv. AL8/78</strain>
    </source>
</reference>
<dbReference type="EnsemblPlants" id="AET1Gv20689500.14">
    <property type="protein sequence ID" value="AET1Gv20689500.14"/>
    <property type="gene ID" value="AET1Gv20689500"/>
</dbReference>
<protein>
    <submittedName>
        <fullName evidence="1">Uncharacterized protein</fullName>
    </submittedName>
</protein>
<reference evidence="1" key="4">
    <citation type="submission" date="2019-03" db="UniProtKB">
        <authorList>
            <consortium name="EnsemblPlants"/>
        </authorList>
    </citation>
    <scope>IDENTIFICATION</scope>
</reference>
<dbReference type="Gramene" id="AET1Gv20689500.14">
    <property type="protein sequence ID" value="AET1Gv20689500.14"/>
    <property type="gene ID" value="AET1Gv20689500"/>
</dbReference>
<dbReference type="AlphaFoldDB" id="A0A452ZAA8"/>
<evidence type="ECO:0000313" key="1">
    <source>
        <dbReference type="EnsemblPlants" id="AET1Gv20689500.14"/>
    </source>
</evidence>
<reference evidence="2" key="2">
    <citation type="journal article" date="2017" name="Nat. Plants">
        <title>The Aegilops tauschii genome reveals multiple impacts of transposons.</title>
        <authorList>
            <person name="Zhao G."/>
            <person name="Zou C."/>
            <person name="Li K."/>
            <person name="Wang K."/>
            <person name="Li T."/>
            <person name="Gao L."/>
            <person name="Zhang X."/>
            <person name="Wang H."/>
            <person name="Yang Z."/>
            <person name="Liu X."/>
            <person name="Jiang W."/>
            <person name="Mao L."/>
            <person name="Kong X."/>
            <person name="Jiao Y."/>
            <person name="Jia J."/>
        </authorList>
    </citation>
    <scope>NUCLEOTIDE SEQUENCE [LARGE SCALE GENOMIC DNA]</scope>
    <source>
        <strain evidence="2">cv. AL8/78</strain>
    </source>
</reference>
<name>A0A452ZAA8_AEGTS</name>
<evidence type="ECO:0000313" key="2">
    <source>
        <dbReference type="Proteomes" id="UP000015105"/>
    </source>
</evidence>
<sequence length="107" mass="12126">MVLCQGFGMNMTYTQMLFAAELEAPLFGSPHTDRYLVCAENETFMVTRRNTRLSDQVDMDIPGSSNYLEQDDTSYWDNNMIDSREANLSLQDKIWNDGMPAAGADLL</sequence>
<accession>A0A452ZAA8</accession>
<reference evidence="1" key="5">
    <citation type="journal article" date="2021" name="G3 (Bethesda)">
        <title>Aegilops tauschii genome assembly Aet v5.0 features greater sequence contiguity and improved annotation.</title>
        <authorList>
            <person name="Wang L."/>
            <person name="Zhu T."/>
            <person name="Rodriguez J.C."/>
            <person name="Deal K.R."/>
            <person name="Dubcovsky J."/>
            <person name="McGuire P.E."/>
            <person name="Lux T."/>
            <person name="Spannagl M."/>
            <person name="Mayer K.F.X."/>
            <person name="Baldrich P."/>
            <person name="Meyers B.C."/>
            <person name="Huo N."/>
            <person name="Gu Y.Q."/>
            <person name="Zhou H."/>
            <person name="Devos K.M."/>
            <person name="Bennetzen J.L."/>
            <person name="Unver T."/>
            <person name="Budak H."/>
            <person name="Gulick P.J."/>
            <person name="Galiba G."/>
            <person name="Kalapos B."/>
            <person name="Nelson D.R."/>
            <person name="Li P."/>
            <person name="You F.M."/>
            <person name="Luo M.C."/>
            <person name="Dvorak J."/>
        </authorList>
    </citation>
    <scope>NUCLEOTIDE SEQUENCE [LARGE SCALE GENOMIC DNA]</scope>
    <source>
        <strain evidence="1">cv. AL8/78</strain>
    </source>
</reference>
<reference evidence="1" key="3">
    <citation type="journal article" date="2017" name="Nature">
        <title>Genome sequence of the progenitor of the wheat D genome Aegilops tauschii.</title>
        <authorList>
            <person name="Luo M.C."/>
            <person name="Gu Y.Q."/>
            <person name="Puiu D."/>
            <person name="Wang H."/>
            <person name="Twardziok S.O."/>
            <person name="Deal K.R."/>
            <person name="Huo N."/>
            <person name="Zhu T."/>
            <person name="Wang L."/>
            <person name="Wang Y."/>
            <person name="McGuire P.E."/>
            <person name="Liu S."/>
            <person name="Long H."/>
            <person name="Ramasamy R.K."/>
            <person name="Rodriguez J.C."/>
            <person name="Van S.L."/>
            <person name="Yuan L."/>
            <person name="Wang Z."/>
            <person name="Xia Z."/>
            <person name="Xiao L."/>
            <person name="Anderson O.D."/>
            <person name="Ouyang S."/>
            <person name="Liang Y."/>
            <person name="Zimin A.V."/>
            <person name="Pertea G."/>
            <person name="Qi P."/>
            <person name="Bennetzen J.L."/>
            <person name="Dai X."/>
            <person name="Dawson M.W."/>
            <person name="Muller H.G."/>
            <person name="Kugler K."/>
            <person name="Rivarola-Duarte L."/>
            <person name="Spannagl M."/>
            <person name="Mayer K.F.X."/>
            <person name="Lu F.H."/>
            <person name="Bevan M.W."/>
            <person name="Leroy P."/>
            <person name="Li P."/>
            <person name="You F.M."/>
            <person name="Sun Q."/>
            <person name="Liu Z."/>
            <person name="Lyons E."/>
            <person name="Wicker T."/>
            <person name="Salzberg S.L."/>
            <person name="Devos K.M."/>
            <person name="Dvorak J."/>
        </authorList>
    </citation>
    <scope>NUCLEOTIDE SEQUENCE [LARGE SCALE GENOMIC DNA]</scope>
    <source>
        <strain evidence="1">cv. AL8/78</strain>
    </source>
</reference>
<keyword evidence="2" id="KW-1185">Reference proteome</keyword>